<proteinExistence type="predicted"/>
<dbReference type="EMBL" id="JAVLVT010000002">
    <property type="protein sequence ID" value="MDS1269901.1"/>
    <property type="molecule type" value="Genomic_DNA"/>
</dbReference>
<keyword evidence="6" id="KW-0472">Membrane</keyword>
<evidence type="ECO:0000256" key="6">
    <source>
        <dbReference type="SAM" id="Phobius"/>
    </source>
</evidence>
<evidence type="ECO:0000256" key="3">
    <source>
        <dbReference type="ARBA" id="ARBA00022729"/>
    </source>
</evidence>
<keyword evidence="3 7" id="KW-0732">Signal</keyword>
<dbReference type="Proteomes" id="UP001250214">
    <property type="component" value="Unassembled WGS sequence"/>
</dbReference>
<comment type="subcellular location">
    <subcellularLocation>
        <location evidence="1">Cell envelope</location>
    </subcellularLocation>
</comment>
<feature type="region of interest" description="Disordered" evidence="5">
    <location>
        <begin position="136"/>
        <end position="173"/>
    </location>
</feature>
<dbReference type="RefSeq" id="WP_310911431.1">
    <property type="nucleotide sequence ID" value="NZ_JAVLVT010000002.1"/>
</dbReference>
<organism evidence="9 10">
    <name type="scientific">Lipingzhangella rawalii</name>
    <dbReference type="NCBI Taxonomy" id="2055835"/>
    <lineage>
        <taxon>Bacteria</taxon>
        <taxon>Bacillati</taxon>
        <taxon>Actinomycetota</taxon>
        <taxon>Actinomycetes</taxon>
        <taxon>Streptosporangiales</taxon>
        <taxon>Nocardiopsidaceae</taxon>
        <taxon>Lipingzhangella</taxon>
    </lineage>
</organism>
<evidence type="ECO:0000256" key="7">
    <source>
        <dbReference type="SAM" id="SignalP"/>
    </source>
</evidence>
<keyword evidence="6" id="KW-1133">Transmembrane helix</keyword>
<dbReference type="InterPro" id="IPR014756">
    <property type="entry name" value="Ig_E-set"/>
</dbReference>
<feature type="chain" id="PRO_5046628875" evidence="7">
    <location>
        <begin position="34"/>
        <end position="212"/>
    </location>
</feature>
<keyword evidence="6" id="KW-0812">Transmembrane</keyword>
<dbReference type="Pfam" id="PF04234">
    <property type="entry name" value="CopC"/>
    <property type="match status" value="1"/>
</dbReference>
<evidence type="ECO:0000256" key="4">
    <source>
        <dbReference type="ARBA" id="ARBA00023008"/>
    </source>
</evidence>
<evidence type="ECO:0000256" key="1">
    <source>
        <dbReference type="ARBA" id="ARBA00004196"/>
    </source>
</evidence>
<feature type="compositionally biased region" description="Acidic residues" evidence="5">
    <location>
        <begin position="158"/>
        <end position="168"/>
    </location>
</feature>
<feature type="domain" description="CopC" evidence="8">
    <location>
        <begin position="34"/>
        <end position="129"/>
    </location>
</feature>
<name>A0ABU2H3M0_9ACTN</name>
<evidence type="ECO:0000313" key="10">
    <source>
        <dbReference type="Proteomes" id="UP001250214"/>
    </source>
</evidence>
<keyword evidence="2" id="KW-0479">Metal-binding</keyword>
<dbReference type="InterPro" id="IPR014755">
    <property type="entry name" value="Cu-Rt/internalin_Ig-like"/>
</dbReference>
<evidence type="ECO:0000259" key="8">
    <source>
        <dbReference type="Pfam" id="PF04234"/>
    </source>
</evidence>
<feature type="signal peptide" evidence="7">
    <location>
        <begin position="1"/>
        <end position="33"/>
    </location>
</feature>
<dbReference type="InterPro" id="IPR007348">
    <property type="entry name" value="CopC_dom"/>
</dbReference>
<feature type="transmembrane region" description="Helical" evidence="6">
    <location>
        <begin position="180"/>
        <end position="201"/>
    </location>
</feature>
<dbReference type="PANTHER" id="PTHR34820">
    <property type="entry name" value="INNER MEMBRANE PROTEIN YEBZ"/>
    <property type="match status" value="1"/>
</dbReference>
<protein>
    <submittedName>
        <fullName evidence="9">Copper resistance protein CopC</fullName>
    </submittedName>
</protein>
<dbReference type="PANTHER" id="PTHR34820:SF4">
    <property type="entry name" value="INNER MEMBRANE PROTEIN YEBZ"/>
    <property type="match status" value="1"/>
</dbReference>
<feature type="compositionally biased region" description="Acidic residues" evidence="5">
    <location>
        <begin position="136"/>
        <end position="151"/>
    </location>
</feature>
<comment type="caution">
    <text evidence="9">The sequence shown here is derived from an EMBL/GenBank/DDBJ whole genome shotgun (WGS) entry which is preliminary data.</text>
</comment>
<keyword evidence="10" id="KW-1185">Reference proteome</keyword>
<sequence length="212" mass="21618">MSMPTLPYRGTTLAATLAGSALLATIAAPGASAHNVLIDSSPEDGATVDTMPDEVELVFNEEVLEGGNAITVVGPDGNTDYAEGENVRLDGTSAAVDIAPLEEAGAYTVDYRIVSADGHPIEESISFTLAAEALDDTDAAEEAQEEADTGGEETQATNEEDEDTDGETAADTNPLAGNTWLGAAAALLAIGVIVILVVRAVRHTGSGNSEDS</sequence>
<evidence type="ECO:0000256" key="5">
    <source>
        <dbReference type="SAM" id="MobiDB-lite"/>
    </source>
</evidence>
<reference evidence="10" key="1">
    <citation type="submission" date="2023-07" db="EMBL/GenBank/DDBJ databases">
        <title>Novel species in the genus Lipingzhangella isolated from Sambhar Salt Lake.</title>
        <authorList>
            <person name="Jiya N."/>
            <person name="Kajale S."/>
            <person name="Sharma A."/>
        </authorList>
    </citation>
    <scope>NUCLEOTIDE SEQUENCE [LARGE SCALE GENOMIC DNA]</scope>
    <source>
        <strain evidence="10">LS1_29</strain>
    </source>
</reference>
<accession>A0ABU2H3M0</accession>
<keyword evidence="4" id="KW-0186">Copper</keyword>
<dbReference type="Gene3D" id="2.60.40.1220">
    <property type="match status" value="1"/>
</dbReference>
<gene>
    <name evidence="9" type="ORF">RIF23_06290</name>
</gene>
<dbReference type="InterPro" id="IPR032694">
    <property type="entry name" value="CopC/D"/>
</dbReference>
<evidence type="ECO:0000256" key="2">
    <source>
        <dbReference type="ARBA" id="ARBA00022723"/>
    </source>
</evidence>
<evidence type="ECO:0000313" key="9">
    <source>
        <dbReference type="EMBL" id="MDS1269901.1"/>
    </source>
</evidence>
<dbReference type="SUPFAM" id="SSF81296">
    <property type="entry name" value="E set domains"/>
    <property type="match status" value="1"/>
</dbReference>